<keyword evidence="2" id="KW-1185">Reference proteome</keyword>
<name>A0A8H7D8A5_9AGAR</name>
<dbReference type="SUPFAM" id="SSF54928">
    <property type="entry name" value="RNA-binding domain, RBD"/>
    <property type="match status" value="1"/>
</dbReference>
<sequence>MNGWLKPAPYCNRLSRLFRRQSGTFFLHRRDFTWARRSGNEQPSRTHLSEILSSSHLSGVDEPPFIRRGISISNLPPGTTVPQLLDLIRTGALESVEMNQAGTDAKISFLHGYSAARFVAGAMSTPLIKGRELCFSWLPYRPLHPVVATADNWTAGRLKTYLCGQAEEVTVRKVENPGSAYREVAVVHFRDISDAIRAHARLRADPFMMSVHIAYGPDRCELSSALSPSPSSHAISTDIDADMISTFLATEPPHHPTYFPDATTASDADKIYHPFTRVTLTNLHALTTVRDLCRRIFGGPVWAVERDVRRGTADITFFRAEDARDFYAGATSRGFTIHGRKVRVEPQPDPAFHPLPLPHPHPHPLPLHPTLILIPPPASTTPSPSPDPAPDAHITHLARQDAAYASTSTSRYASRVLRLRAFDNPGAVVDFGAFGRLERVDVVSTLGGRALAHEKYDMTEVSRAVSVGHWVAEGKKGRETRSPLRPPHDQSLVFPFPFSSMPTRTTMHIAFARTSDALRAHAHIAVLHPHWLSCRLSFIADPCDRGVPAADEWALDRVLDSDPEAEAEAERDLGVVGKQRAVPVGGKSELEEQTLREEWVAWAARREAAERARREVWVDAEGAGLRPGPGLLVNGEGWRGLAWGRGPSYAAAAAAARARLAMVAENNKAAGSAAPGFEAIAEARENKTPGDLRRKMDAYGGVWNYSVLTHMRGTGTVRVPSPLGRGPSVRVGLGQRLRHKQANAWVRPRAGGGGGRGGEGGAVLDSAASRSLDAIIYGL</sequence>
<accession>A0A8H7D8A5</accession>
<comment type="caution">
    <text evidence="1">The sequence shown here is derived from an EMBL/GenBank/DDBJ whole genome shotgun (WGS) entry which is preliminary data.</text>
</comment>
<proteinExistence type="predicted"/>
<organism evidence="1 2">
    <name type="scientific">Mycena venus</name>
    <dbReference type="NCBI Taxonomy" id="2733690"/>
    <lineage>
        <taxon>Eukaryota</taxon>
        <taxon>Fungi</taxon>
        <taxon>Dikarya</taxon>
        <taxon>Basidiomycota</taxon>
        <taxon>Agaricomycotina</taxon>
        <taxon>Agaricomycetes</taxon>
        <taxon>Agaricomycetidae</taxon>
        <taxon>Agaricales</taxon>
        <taxon>Marasmiineae</taxon>
        <taxon>Mycenaceae</taxon>
        <taxon>Mycena</taxon>
    </lineage>
</organism>
<dbReference type="AlphaFoldDB" id="A0A8H7D8A5"/>
<reference evidence="1" key="1">
    <citation type="submission" date="2020-05" db="EMBL/GenBank/DDBJ databases">
        <title>Mycena genomes resolve the evolution of fungal bioluminescence.</title>
        <authorList>
            <person name="Tsai I.J."/>
        </authorList>
    </citation>
    <scope>NUCLEOTIDE SEQUENCE</scope>
    <source>
        <strain evidence="1">CCC161011</strain>
    </source>
</reference>
<dbReference type="OrthoDB" id="3059472at2759"/>
<dbReference type="InterPro" id="IPR035979">
    <property type="entry name" value="RBD_domain_sf"/>
</dbReference>
<gene>
    <name evidence="1" type="ORF">MVEN_00603000</name>
</gene>
<evidence type="ECO:0000313" key="1">
    <source>
        <dbReference type="EMBL" id="KAF7362548.1"/>
    </source>
</evidence>
<dbReference type="EMBL" id="JACAZI010000004">
    <property type="protein sequence ID" value="KAF7362548.1"/>
    <property type="molecule type" value="Genomic_DNA"/>
</dbReference>
<protein>
    <submittedName>
        <fullName evidence="1">RNA-binding protein Nrd1</fullName>
    </submittedName>
</protein>
<evidence type="ECO:0000313" key="2">
    <source>
        <dbReference type="Proteomes" id="UP000620124"/>
    </source>
</evidence>
<dbReference type="Proteomes" id="UP000620124">
    <property type="component" value="Unassembled WGS sequence"/>
</dbReference>
<dbReference type="GO" id="GO:0003676">
    <property type="term" value="F:nucleic acid binding"/>
    <property type="evidence" value="ECO:0007669"/>
    <property type="project" value="InterPro"/>
</dbReference>